<accession>A0A223NX61</accession>
<gene>
    <name evidence="1" type="ORF">MuYL_2252</name>
</gene>
<dbReference type="Proteomes" id="UP000215002">
    <property type="component" value="Chromosome"/>
</dbReference>
<keyword evidence="2" id="KW-1185">Reference proteome</keyword>
<dbReference type="EMBL" id="CP022743">
    <property type="protein sequence ID" value="ASU34141.1"/>
    <property type="molecule type" value="Genomic_DNA"/>
</dbReference>
<protein>
    <submittedName>
        <fullName evidence="1">Uncharacterized protein</fullName>
    </submittedName>
</protein>
<dbReference type="AlphaFoldDB" id="A0A223NX61"/>
<reference evidence="1 2" key="1">
    <citation type="submission" date="2017-08" db="EMBL/GenBank/DDBJ databases">
        <title>Complete genome sequence of Mucilaginibacter sp. strain BJC16-A31.</title>
        <authorList>
            <consortium name="Henan University of Science and Technology"/>
            <person name="You X."/>
        </authorList>
    </citation>
    <scope>NUCLEOTIDE SEQUENCE [LARGE SCALE GENOMIC DNA]</scope>
    <source>
        <strain evidence="1 2">BJC16-A31</strain>
    </source>
</reference>
<evidence type="ECO:0000313" key="2">
    <source>
        <dbReference type="Proteomes" id="UP000215002"/>
    </source>
</evidence>
<dbReference type="PROSITE" id="PS51257">
    <property type="entry name" value="PROKAR_LIPOPROTEIN"/>
    <property type="match status" value="1"/>
</dbReference>
<organism evidence="1 2">
    <name type="scientific">Mucilaginibacter xinganensis</name>
    <dbReference type="NCBI Taxonomy" id="1234841"/>
    <lineage>
        <taxon>Bacteria</taxon>
        <taxon>Pseudomonadati</taxon>
        <taxon>Bacteroidota</taxon>
        <taxon>Sphingobacteriia</taxon>
        <taxon>Sphingobacteriales</taxon>
        <taxon>Sphingobacteriaceae</taxon>
        <taxon>Mucilaginibacter</taxon>
    </lineage>
</organism>
<name>A0A223NX61_9SPHI</name>
<sequence>MKPIYYSLSIIAISFLSILFSCSKKSGTPAPLPPAGGSKDVYVMGYIGNVATVWKNGVATSVSDGKLFPYVNAGFVSGNDLYVAGSQYTGPNPVGGSYYVPTLWKNGIKMSYNTVGDPFGKYLFVSGNDVYQAGVAQVGAYGQITVWKNGKATPVNDGKNPCSFIALYIAGTDVYVLGEEHNGITGLNRVALWKNSVAVSSFNANSGFLPNMLYVSGGDVFLAQTGIGSTNTKIYKNGTATSLVDADSYITSIYEGKNGVYVTGVKSYGQYEWATVWKNGVAASPLTNGMVNSYPFSICESGNDVYVAGMEGNNYGTGGVAKLWKNGVATDLGGGGSIGANTLSVFVVDKP</sequence>
<proteinExistence type="predicted"/>
<dbReference type="OrthoDB" id="708305at2"/>
<dbReference type="KEGG" id="muc:MuYL_2252"/>
<dbReference type="RefSeq" id="WP_094570531.1">
    <property type="nucleotide sequence ID" value="NZ_CP022743.1"/>
</dbReference>
<evidence type="ECO:0000313" key="1">
    <source>
        <dbReference type="EMBL" id="ASU34141.1"/>
    </source>
</evidence>